<dbReference type="Proteomes" id="UP001596391">
    <property type="component" value="Unassembled WGS sequence"/>
</dbReference>
<evidence type="ECO:0000256" key="1">
    <source>
        <dbReference type="ARBA" id="ARBA00004651"/>
    </source>
</evidence>
<dbReference type="InterPro" id="IPR018584">
    <property type="entry name" value="GT87"/>
</dbReference>
<keyword evidence="9" id="KW-0328">Glycosyltransferase</keyword>
<feature type="transmembrane region" description="Helical" evidence="8">
    <location>
        <begin position="391"/>
        <end position="412"/>
    </location>
</feature>
<organism evidence="9 10">
    <name type="scientific">Granulicella cerasi</name>
    <dbReference type="NCBI Taxonomy" id="741063"/>
    <lineage>
        <taxon>Bacteria</taxon>
        <taxon>Pseudomonadati</taxon>
        <taxon>Acidobacteriota</taxon>
        <taxon>Terriglobia</taxon>
        <taxon>Terriglobales</taxon>
        <taxon>Acidobacteriaceae</taxon>
        <taxon>Granulicella</taxon>
    </lineage>
</organism>
<feature type="transmembrane region" description="Helical" evidence="8">
    <location>
        <begin position="155"/>
        <end position="186"/>
    </location>
</feature>
<keyword evidence="5 8" id="KW-1133">Transmembrane helix</keyword>
<feature type="transmembrane region" description="Helical" evidence="8">
    <location>
        <begin position="207"/>
        <end position="226"/>
    </location>
</feature>
<sequence length="422" mass="45130">MAQRETRTWQWLLLILGVAAFLWTARSEGSYGDFMPVYGSTRAAAEAHNPYLTQNAEQALLHSGAKPEWMAPPFWQEHSLVYPPATYYALLPLGWMSYSHATALWFTALAIALVGASILLLLLAPPPAKSSVAVGVMLVLATSGGLLRLGQISALAIGLAAIGGMLMAVGRARVFGCFCLGLAAIYKPQIGAPILLYFCFPQRTRKFAAVALLSFVLLEVAAGMALSGELHTTAWKADLHDQLQGGSSLHIVRGGKPDTGLIDAHALTVEVFPTDRSAALAAELITLVGVGLLAVGLTRAAPQDGTTRDLIGLAAVSVLLLLPVYHRSYDMRMLLLTLPALGVLWRIAPRWAAAISLGSVFLLFSTAKIILDHTHFSFATQQSVPFKLLVVHQQPLFVLIVALLWGGAALALSRSHDIKSSS</sequence>
<evidence type="ECO:0000313" key="10">
    <source>
        <dbReference type="Proteomes" id="UP001596391"/>
    </source>
</evidence>
<dbReference type="EC" id="2.4.-.-" evidence="9"/>
<reference evidence="10" key="1">
    <citation type="journal article" date="2019" name="Int. J. Syst. Evol. Microbiol.">
        <title>The Global Catalogue of Microorganisms (GCM) 10K type strain sequencing project: providing services to taxonomists for standard genome sequencing and annotation.</title>
        <authorList>
            <consortium name="The Broad Institute Genomics Platform"/>
            <consortium name="The Broad Institute Genome Sequencing Center for Infectious Disease"/>
            <person name="Wu L."/>
            <person name="Ma J."/>
        </authorList>
    </citation>
    <scope>NUCLEOTIDE SEQUENCE [LARGE SCALE GENOMIC DNA]</scope>
    <source>
        <strain evidence="10">CGMCC 1.16026</strain>
    </source>
</reference>
<evidence type="ECO:0000256" key="4">
    <source>
        <dbReference type="ARBA" id="ARBA00022692"/>
    </source>
</evidence>
<proteinExistence type="inferred from homology"/>
<keyword evidence="10" id="KW-1185">Reference proteome</keyword>
<evidence type="ECO:0000313" key="9">
    <source>
        <dbReference type="EMBL" id="MFC6645203.1"/>
    </source>
</evidence>
<gene>
    <name evidence="9" type="ORF">ACFQBQ_06290</name>
</gene>
<accession>A0ABW1ZAJ0</accession>
<protein>
    <submittedName>
        <fullName evidence="9">Glycosyltransferase family 87 protein</fullName>
        <ecNumber evidence="9">2.4.-.-</ecNumber>
    </submittedName>
</protein>
<comment type="caution">
    <text evidence="9">The sequence shown here is derived from an EMBL/GenBank/DDBJ whole genome shotgun (WGS) entry which is preliminary data.</text>
</comment>
<dbReference type="EMBL" id="JBHSWI010000001">
    <property type="protein sequence ID" value="MFC6645203.1"/>
    <property type="molecule type" value="Genomic_DNA"/>
</dbReference>
<comment type="similarity">
    <text evidence="7">Belongs to the glycosyltransferase 87 family.</text>
</comment>
<keyword evidence="3 9" id="KW-0808">Transferase</keyword>
<feature type="transmembrane region" description="Helical" evidence="8">
    <location>
        <begin position="103"/>
        <end position="124"/>
    </location>
</feature>
<evidence type="ECO:0000256" key="5">
    <source>
        <dbReference type="ARBA" id="ARBA00022989"/>
    </source>
</evidence>
<dbReference type="GO" id="GO:0016757">
    <property type="term" value="F:glycosyltransferase activity"/>
    <property type="evidence" value="ECO:0007669"/>
    <property type="project" value="UniProtKB-KW"/>
</dbReference>
<keyword evidence="2" id="KW-1003">Cell membrane</keyword>
<feature type="transmembrane region" description="Helical" evidence="8">
    <location>
        <begin position="278"/>
        <end position="297"/>
    </location>
</feature>
<dbReference type="RefSeq" id="WP_263371588.1">
    <property type="nucleotide sequence ID" value="NZ_JAGSYD010000003.1"/>
</dbReference>
<evidence type="ECO:0000256" key="8">
    <source>
        <dbReference type="SAM" id="Phobius"/>
    </source>
</evidence>
<dbReference type="Pfam" id="PF09594">
    <property type="entry name" value="GT87"/>
    <property type="match status" value="1"/>
</dbReference>
<evidence type="ECO:0000256" key="2">
    <source>
        <dbReference type="ARBA" id="ARBA00022475"/>
    </source>
</evidence>
<keyword evidence="6 8" id="KW-0472">Membrane</keyword>
<comment type="subcellular location">
    <subcellularLocation>
        <location evidence="1">Cell membrane</location>
        <topology evidence="1">Multi-pass membrane protein</topology>
    </subcellularLocation>
</comment>
<evidence type="ECO:0000256" key="6">
    <source>
        <dbReference type="ARBA" id="ARBA00023136"/>
    </source>
</evidence>
<feature type="transmembrane region" description="Helical" evidence="8">
    <location>
        <begin position="309"/>
        <end position="325"/>
    </location>
</feature>
<evidence type="ECO:0000256" key="3">
    <source>
        <dbReference type="ARBA" id="ARBA00022679"/>
    </source>
</evidence>
<evidence type="ECO:0000256" key="7">
    <source>
        <dbReference type="ARBA" id="ARBA00024033"/>
    </source>
</evidence>
<feature type="transmembrane region" description="Helical" evidence="8">
    <location>
        <begin position="353"/>
        <end position="371"/>
    </location>
</feature>
<keyword evidence="4 8" id="KW-0812">Transmembrane</keyword>
<name>A0ABW1ZAJ0_9BACT</name>